<dbReference type="EMBL" id="JACSIT010000050">
    <property type="protein sequence ID" value="MBC6993047.1"/>
    <property type="molecule type" value="Genomic_DNA"/>
</dbReference>
<reference evidence="1" key="1">
    <citation type="submission" date="2020-08" db="EMBL/GenBank/DDBJ databases">
        <title>Lewinella bacteria from marine environments.</title>
        <authorList>
            <person name="Zhong Y."/>
        </authorList>
    </citation>
    <scope>NUCLEOTIDE SEQUENCE</scope>
    <source>
        <strain evidence="1">KCTC 42187</strain>
    </source>
</reference>
<dbReference type="AlphaFoldDB" id="A0A923PFD1"/>
<organism evidence="1 2">
    <name type="scientific">Neolewinella lacunae</name>
    <dbReference type="NCBI Taxonomy" id="1517758"/>
    <lineage>
        <taxon>Bacteria</taxon>
        <taxon>Pseudomonadati</taxon>
        <taxon>Bacteroidota</taxon>
        <taxon>Saprospiria</taxon>
        <taxon>Saprospirales</taxon>
        <taxon>Lewinellaceae</taxon>
        <taxon>Neolewinella</taxon>
    </lineage>
</organism>
<dbReference type="PROSITE" id="PS51257">
    <property type="entry name" value="PROKAR_LIPOPROTEIN"/>
    <property type="match status" value="1"/>
</dbReference>
<keyword evidence="2" id="KW-1185">Reference proteome</keyword>
<comment type="caution">
    <text evidence="1">The sequence shown here is derived from an EMBL/GenBank/DDBJ whole genome shotgun (WGS) entry which is preliminary data.</text>
</comment>
<sequence length="430" mass="48859">MKKIVLRVDNAGVHYSATGCFPWSMTNLPAQAFRFRDREEVYWEVGLTDYAADTAALHLEVLHYDAEDLDFDPQRQMKRPVNRLLFAPLDAEMFKAQLMYYRLGELAAVLAPSTARPTAADWDDDGFLDDDPDFWEEEFLDEAEARELARPVPVRSVHFTFPFLDLKIGNGGVSGEVELPGVTEPLPFNIANDHLVAEFDAIKPYFVKALQRKTIRVVAQLRSEDGKSVLTEAGSAEIARIDEGMLELFRARSLRDLLKGKTRTVDKSLFTPEDFFESLDDDALGKALLPQDGHDLLAALLQERPARNARQLEFLSGRLHGAGQKLRYVLSPKFGFVFFAAGQDAHHFILELLDSHATYVWSIPKDWQDLPAQFRAVEREIATIANVGREEYRRSLHFEHAFWRVLHEAAESGVTDGFPRWKNRLLEGLV</sequence>
<protein>
    <submittedName>
        <fullName evidence="1">Uncharacterized protein</fullName>
    </submittedName>
</protein>
<dbReference type="Proteomes" id="UP000650081">
    <property type="component" value="Unassembled WGS sequence"/>
</dbReference>
<gene>
    <name evidence="1" type="ORF">H9S92_02645</name>
</gene>
<proteinExistence type="predicted"/>
<dbReference type="RefSeq" id="WP_187465172.1">
    <property type="nucleotide sequence ID" value="NZ_JACSIT010000050.1"/>
</dbReference>
<name>A0A923PFD1_9BACT</name>
<accession>A0A923PFD1</accession>
<evidence type="ECO:0000313" key="1">
    <source>
        <dbReference type="EMBL" id="MBC6993047.1"/>
    </source>
</evidence>
<evidence type="ECO:0000313" key="2">
    <source>
        <dbReference type="Proteomes" id="UP000650081"/>
    </source>
</evidence>